<accession>A7F1A6</accession>
<gene>
    <name evidence="1" type="ORF">SS1G_11376</name>
</gene>
<dbReference type="EMBL" id="CH476638">
    <property type="protein sequence ID" value="EDN95498.1"/>
    <property type="molecule type" value="Genomic_DNA"/>
</dbReference>
<dbReference type="AlphaFoldDB" id="A7F1A6"/>
<evidence type="ECO:0000313" key="1">
    <source>
        <dbReference type="EMBL" id="EDN95498.1"/>
    </source>
</evidence>
<name>A7F1A6_SCLS1</name>
<protein>
    <submittedName>
        <fullName evidence="1">Uncharacterized protein</fullName>
    </submittedName>
</protein>
<evidence type="ECO:0000313" key="2">
    <source>
        <dbReference type="Proteomes" id="UP000001312"/>
    </source>
</evidence>
<proteinExistence type="predicted"/>
<dbReference type="KEGG" id="ssl:SS1G_11376"/>
<reference evidence="2" key="1">
    <citation type="journal article" date="2011" name="PLoS Genet.">
        <title>Genomic analysis of the necrotrophic fungal pathogens Sclerotinia sclerotiorum and Botrytis cinerea.</title>
        <authorList>
            <person name="Amselem J."/>
            <person name="Cuomo C.A."/>
            <person name="van Kan J.A."/>
            <person name="Viaud M."/>
            <person name="Benito E.P."/>
            <person name="Couloux A."/>
            <person name="Coutinho P.M."/>
            <person name="de Vries R.P."/>
            <person name="Dyer P.S."/>
            <person name="Fillinger S."/>
            <person name="Fournier E."/>
            <person name="Gout L."/>
            <person name="Hahn M."/>
            <person name="Kohn L."/>
            <person name="Lapalu N."/>
            <person name="Plummer K.M."/>
            <person name="Pradier J.M."/>
            <person name="Quevillon E."/>
            <person name="Sharon A."/>
            <person name="Simon A."/>
            <person name="ten Have A."/>
            <person name="Tudzynski B."/>
            <person name="Tudzynski P."/>
            <person name="Wincker P."/>
            <person name="Andrew M."/>
            <person name="Anthouard V."/>
            <person name="Beever R.E."/>
            <person name="Beffa R."/>
            <person name="Benoit I."/>
            <person name="Bouzid O."/>
            <person name="Brault B."/>
            <person name="Chen Z."/>
            <person name="Choquer M."/>
            <person name="Collemare J."/>
            <person name="Cotton P."/>
            <person name="Danchin E.G."/>
            <person name="Da Silva C."/>
            <person name="Gautier A."/>
            <person name="Giraud C."/>
            <person name="Giraud T."/>
            <person name="Gonzalez C."/>
            <person name="Grossetete S."/>
            <person name="Guldener U."/>
            <person name="Henrissat B."/>
            <person name="Howlett B.J."/>
            <person name="Kodira C."/>
            <person name="Kretschmer M."/>
            <person name="Lappartient A."/>
            <person name="Leroch M."/>
            <person name="Levis C."/>
            <person name="Mauceli E."/>
            <person name="Neuveglise C."/>
            <person name="Oeser B."/>
            <person name="Pearson M."/>
            <person name="Poulain J."/>
            <person name="Poussereau N."/>
            <person name="Quesneville H."/>
            <person name="Rascle C."/>
            <person name="Schumacher J."/>
            <person name="Segurens B."/>
            <person name="Sexton A."/>
            <person name="Silva E."/>
            <person name="Sirven C."/>
            <person name="Soanes D.M."/>
            <person name="Talbot N.J."/>
            <person name="Templeton M."/>
            <person name="Yandava C."/>
            <person name="Yarden O."/>
            <person name="Zeng Q."/>
            <person name="Rollins J.A."/>
            <person name="Lebrun M.H."/>
            <person name="Dickman M."/>
        </authorList>
    </citation>
    <scope>NUCLEOTIDE SEQUENCE [LARGE SCALE GENOMIC DNA]</scope>
    <source>
        <strain evidence="2">ATCC 18683 / 1980 / Ss-1</strain>
    </source>
</reference>
<sequence>MASGKMEIRSDDSTGFTRFNKNKEAWLPLPWQKKGSISRNTRVPKGIHFMKTTVQGIVHHLRTSSTPYSAFKQKNSHAIGISSLCNVYKIFPDPLPLRGKSRVRSPSRFWDVLDISELGGAYVSTIEYRGIEYQDAAQGSIRGK</sequence>
<dbReference type="RefSeq" id="XP_001587384.1">
    <property type="nucleotide sequence ID" value="XM_001587334.1"/>
</dbReference>
<dbReference type="GeneID" id="5483781"/>
<dbReference type="InParanoid" id="A7F1A6"/>
<organism evidence="1 2">
    <name type="scientific">Sclerotinia sclerotiorum (strain ATCC 18683 / 1980 / Ss-1)</name>
    <name type="common">White mold</name>
    <name type="synonym">Whetzelinia sclerotiorum</name>
    <dbReference type="NCBI Taxonomy" id="665079"/>
    <lineage>
        <taxon>Eukaryota</taxon>
        <taxon>Fungi</taxon>
        <taxon>Dikarya</taxon>
        <taxon>Ascomycota</taxon>
        <taxon>Pezizomycotina</taxon>
        <taxon>Leotiomycetes</taxon>
        <taxon>Helotiales</taxon>
        <taxon>Sclerotiniaceae</taxon>
        <taxon>Sclerotinia</taxon>
    </lineage>
</organism>
<dbReference type="Proteomes" id="UP000001312">
    <property type="component" value="Unassembled WGS sequence"/>
</dbReference>
<keyword evidence="2" id="KW-1185">Reference proteome</keyword>